<proteinExistence type="predicted"/>
<protein>
    <submittedName>
        <fullName evidence="2">Beta-lactamase regulator AmpE</fullName>
    </submittedName>
</protein>
<feature type="transmembrane region" description="Helical" evidence="1">
    <location>
        <begin position="80"/>
        <end position="98"/>
    </location>
</feature>
<dbReference type="RefSeq" id="WP_262995323.1">
    <property type="nucleotide sequence ID" value="NZ_JAOTJC010000012.1"/>
</dbReference>
<evidence type="ECO:0000256" key="1">
    <source>
        <dbReference type="SAM" id="Phobius"/>
    </source>
</evidence>
<feature type="transmembrane region" description="Helical" evidence="1">
    <location>
        <begin position="50"/>
        <end position="73"/>
    </location>
</feature>
<feature type="transmembrane region" description="Helical" evidence="1">
    <location>
        <begin position="272"/>
        <end position="289"/>
    </location>
</feature>
<gene>
    <name evidence="2" type="primary">ampE</name>
    <name evidence="2" type="ORF">OCL06_13225</name>
</gene>
<comment type="caution">
    <text evidence="2">The sequence shown here is derived from an EMBL/GenBank/DDBJ whole genome shotgun (WGS) entry which is preliminary data.</text>
</comment>
<reference evidence="3" key="1">
    <citation type="submission" date="2023-07" db="EMBL/GenBank/DDBJ databases">
        <title>Study on multiphase classification of strain Alteromonas salexigens isolated from the Yellow Sea.</title>
        <authorList>
            <person name="Sun L."/>
        </authorList>
    </citation>
    <scope>NUCLEOTIDE SEQUENCE [LARGE SCALE GENOMIC DNA]</scope>
    <source>
        <strain evidence="3">ASW11-19</strain>
    </source>
</reference>
<evidence type="ECO:0000313" key="3">
    <source>
        <dbReference type="Proteomes" id="UP001209257"/>
    </source>
</evidence>
<evidence type="ECO:0000313" key="2">
    <source>
        <dbReference type="EMBL" id="MCU7555552.1"/>
    </source>
</evidence>
<feature type="transmembrane region" description="Helical" evidence="1">
    <location>
        <begin position="192"/>
        <end position="214"/>
    </location>
</feature>
<dbReference type="PANTHER" id="PTHR38684:SF1">
    <property type="entry name" value="PROTEIN AMPE"/>
    <property type="match status" value="1"/>
</dbReference>
<sequence>MMLISLLLVLAIERSGVKTPHWHIEYYGTRYRSWLTDKGWLSEDSADWQVWLYLLLPALLLGFLESWLLGAFLTFVEQTLILFVCIGCPALRATYKHFLQAADRGDLEACAHYSDQLGHCEEPASEEQTAASREGKTFGQHLTWLNYQHYAAVILWFLAFGAPGALFYSVTRVVHEGFCREGTSQQSATARLLFALDFIPVRIVSFGMLMMGHFSRAFPLWLRYLSDFTVMPGRLLTEVAGQAEVLSPEEQSAQQANAAVEPKVLVRLAKRNILFLMAVTAVLTLTGLLP</sequence>
<dbReference type="PANTHER" id="PTHR38684">
    <property type="entry name" value="PROTEIN AMPE"/>
    <property type="match status" value="1"/>
</dbReference>
<keyword evidence="1" id="KW-0472">Membrane</keyword>
<keyword evidence="3" id="KW-1185">Reference proteome</keyword>
<dbReference type="Proteomes" id="UP001209257">
    <property type="component" value="Unassembled WGS sequence"/>
</dbReference>
<dbReference type="InterPro" id="IPR052966">
    <property type="entry name" value="Beta-lactamase_Reg"/>
</dbReference>
<dbReference type="EMBL" id="JAOTJC010000012">
    <property type="protein sequence ID" value="MCU7555552.1"/>
    <property type="molecule type" value="Genomic_DNA"/>
</dbReference>
<dbReference type="Pfam" id="PF17113">
    <property type="entry name" value="AmpE"/>
    <property type="match status" value="1"/>
</dbReference>
<organism evidence="2 3">
    <name type="scientific">Alteromonas salexigens</name>
    <dbReference type="NCBI Taxonomy" id="2982530"/>
    <lineage>
        <taxon>Bacteria</taxon>
        <taxon>Pseudomonadati</taxon>
        <taxon>Pseudomonadota</taxon>
        <taxon>Gammaproteobacteria</taxon>
        <taxon>Alteromonadales</taxon>
        <taxon>Alteromonadaceae</taxon>
        <taxon>Alteromonas/Salinimonas group</taxon>
        <taxon>Alteromonas</taxon>
    </lineage>
</organism>
<accession>A0ABT2VQG9</accession>
<keyword evidence="1" id="KW-1133">Transmembrane helix</keyword>
<feature type="transmembrane region" description="Helical" evidence="1">
    <location>
        <begin position="150"/>
        <end position="171"/>
    </location>
</feature>
<keyword evidence="1" id="KW-0812">Transmembrane</keyword>
<dbReference type="NCBIfam" id="NF008219">
    <property type="entry name" value="PRK10987.1"/>
    <property type="match status" value="1"/>
</dbReference>
<name>A0ABT2VQG9_9ALTE</name>
<dbReference type="InterPro" id="IPR031347">
    <property type="entry name" value="AmpE"/>
</dbReference>